<evidence type="ECO:0000313" key="2">
    <source>
        <dbReference type="EMBL" id="NFA59308.1"/>
    </source>
</evidence>
<reference evidence="2 3" key="1">
    <citation type="submission" date="2019-02" db="EMBL/GenBank/DDBJ databases">
        <title>Genome sequencing of Clostridium botulinum clinical isolates.</title>
        <authorList>
            <person name="Brunt J."/>
            <person name="Van Vliet A.H.M."/>
            <person name="Stringer S.C."/>
            <person name="Grant K.A."/>
            <person name="Carter A.C."/>
            <person name="Peck M.W."/>
        </authorList>
    </citation>
    <scope>NUCLEOTIDE SEQUENCE [LARGE SCALE GENOMIC DNA]</scope>
    <source>
        <strain evidence="2 3">R1125/03</strain>
    </source>
</reference>
<keyword evidence="2" id="KW-0689">Ribosomal protein</keyword>
<dbReference type="EMBL" id="SGJP01000004">
    <property type="protein sequence ID" value="NFA59308.1"/>
    <property type="molecule type" value="Genomic_DNA"/>
</dbReference>
<organism evidence="2 3">
    <name type="scientific">Clostridium botulinum</name>
    <dbReference type="NCBI Taxonomy" id="1491"/>
    <lineage>
        <taxon>Bacteria</taxon>
        <taxon>Bacillati</taxon>
        <taxon>Bacillota</taxon>
        <taxon>Clostridia</taxon>
        <taxon>Eubacteriales</taxon>
        <taxon>Clostridiaceae</taxon>
        <taxon>Clostridium</taxon>
    </lineage>
</organism>
<accession>A0A6M0SUR9</accession>
<evidence type="ECO:0000259" key="1">
    <source>
        <dbReference type="Pfam" id="PF01248"/>
    </source>
</evidence>
<sequence length="105" mass="11946">MVQNKFLQFLSLTKKAGHLIEGYNKCEEAVIKKTVYAVIISCDASENSKNKFKVKCEKNNIPFIEGYNEKELGSVLGRELIKILAVKNEGMANKLLKLWNDSQEH</sequence>
<comment type="caution">
    <text evidence="2">The sequence shown here is derived from an EMBL/GenBank/DDBJ whole genome shotgun (WGS) entry which is preliminary data.</text>
</comment>
<dbReference type="SUPFAM" id="SSF55315">
    <property type="entry name" value="L30e-like"/>
    <property type="match status" value="1"/>
</dbReference>
<evidence type="ECO:0000313" key="3">
    <source>
        <dbReference type="Proteomes" id="UP000473089"/>
    </source>
</evidence>
<dbReference type="GO" id="GO:0005840">
    <property type="term" value="C:ribosome"/>
    <property type="evidence" value="ECO:0007669"/>
    <property type="project" value="UniProtKB-KW"/>
</dbReference>
<dbReference type="NCBIfam" id="NF004078">
    <property type="entry name" value="PRK05583.1"/>
    <property type="match status" value="1"/>
</dbReference>
<dbReference type="Gene3D" id="3.30.1330.30">
    <property type="match status" value="1"/>
</dbReference>
<name>A0A6M0SUR9_CLOBO</name>
<protein>
    <submittedName>
        <fullName evidence="2">50S ribosomal protein L7ae-like protein</fullName>
    </submittedName>
</protein>
<keyword evidence="2" id="KW-0687">Ribonucleoprotein</keyword>
<dbReference type="InterPro" id="IPR004038">
    <property type="entry name" value="Ribosomal_eL8/eL30/eS12/Gad45"/>
</dbReference>
<gene>
    <name evidence="2" type="ORF">EXM42_02520</name>
</gene>
<feature type="domain" description="Ribosomal protein eL8/eL30/eS12/Gadd45" evidence="1">
    <location>
        <begin position="8"/>
        <end position="95"/>
    </location>
</feature>
<dbReference type="Proteomes" id="UP000473089">
    <property type="component" value="Unassembled WGS sequence"/>
</dbReference>
<dbReference type="AlphaFoldDB" id="A0A6M0SUR9"/>
<dbReference type="Pfam" id="PF01248">
    <property type="entry name" value="Ribosomal_L7Ae"/>
    <property type="match status" value="1"/>
</dbReference>
<dbReference type="InterPro" id="IPR029064">
    <property type="entry name" value="Ribosomal_eL30-like_sf"/>
</dbReference>
<proteinExistence type="predicted"/>